<feature type="region of interest" description="Disordered" evidence="2">
    <location>
        <begin position="802"/>
        <end position="826"/>
    </location>
</feature>
<dbReference type="FunCoup" id="A0A7M7LVI4">
    <property type="interactions" value="1027"/>
</dbReference>
<accession>A0A7M7LVI4</accession>
<feature type="compositionally biased region" description="Basic and acidic residues" evidence="2">
    <location>
        <begin position="1006"/>
        <end position="1017"/>
    </location>
</feature>
<keyword evidence="3" id="KW-0812">Transmembrane</keyword>
<feature type="coiled-coil region" evidence="1">
    <location>
        <begin position="583"/>
        <end position="645"/>
    </location>
</feature>
<feature type="compositionally biased region" description="Basic and acidic residues" evidence="2">
    <location>
        <begin position="985"/>
        <end position="999"/>
    </location>
</feature>
<keyword evidence="5" id="KW-1185">Reference proteome</keyword>
<organism evidence="4 5">
    <name type="scientific">Strongylocentrotus purpuratus</name>
    <name type="common">Purple sea urchin</name>
    <dbReference type="NCBI Taxonomy" id="7668"/>
    <lineage>
        <taxon>Eukaryota</taxon>
        <taxon>Metazoa</taxon>
        <taxon>Echinodermata</taxon>
        <taxon>Eleutherozoa</taxon>
        <taxon>Echinozoa</taxon>
        <taxon>Echinoidea</taxon>
        <taxon>Euechinoidea</taxon>
        <taxon>Echinacea</taxon>
        <taxon>Camarodonta</taxon>
        <taxon>Echinidea</taxon>
        <taxon>Strongylocentrotidae</taxon>
        <taxon>Strongylocentrotus</taxon>
    </lineage>
</organism>
<keyword evidence="3" id="KW-0472">Membrane</keyword>
<sequence length="1186" mass="132143">MVVDLYEPQTLALVVFGGFVALSFVVYLFSAFGIQEKSYEQAVAEQRARLEKEQVQQREGKRQKRKQFFEKKKREREKHDSSPGILRQEVAQAIDPYVEEVEQAPPSPPPVKEEKVKPAKKPKQPKPPKQAPVEEIIFEAKPAPVQETVAPPKETHTTKSKPPKVVEEQVQKREAPVVHAAAPPQASPAKTKTKTRTAAGDGEPPALRGKPLISAVKSAPLKDAEIQQLIEILLNRQGGSASADDWVKANQRSDPVSALKKQLQEKEQALHNEMLLAQAASQKVKELRHELNHQKEHSGSVEAQYKMKLESQAREVEAFHARMQQSHESHTHDTQALQARIKQLQSMLDESKVDVVNQLREENNRLKTEAGHASSQKEQLMGQELARLQTELQKVQSKLTSTEGQLRQGEEVRRTLETQNNQFKQQRSSEQREGEAAMSKRLAEVSEGLRKEEARNQSLAQAMEAAKGETDNFKGQVSELRRLDGDRNTTLQAIQAKLKDSECQCQNLEGKVRTVESQLAEKEQQKSKAVQEVETLRKEKDSLQEMLRTQEKRSEAEGQEAPPTANGDVTQTDSAPKEPSILLKEHNVMLADKTKAIEGLEEQLNSSKTELSTLQAVIEQSKQRNNNLREKNRKLMDVVSAAEKSRAENAGQTSETLKDEIQAAIVKEQSSVKTVLEKLFPSVSLGTSQDNKNWLNKFEEDASKVLSSKSSSNSQVEEYVLKVNTLEAEKEQLSSQCQHYQSVLADTEGMVNKLQQSVESEEERFEGRIHALEAEKEQLTRELQGQGAAVSRGGQEALKRLEKKNKELSDQNEELGRRVESAEERLDSAEARLRDRIGEMEKEKVQLTAQCHHYQVVLRETESILNKLQSSVESEEINWEEKLNQTESNLGQAKSEVNSLQEELASLSSTQSQLAERYEIPYMKTTENSRLASDLEEAQTTIETLRRDQESAASSYETTSHELEALKAQLHQLKEQLEAANQRVEQSHDKEEKIEETKNKLSSSEAEVKRVSAELEQAKASLADLQSKVASSESQGEGVSALQKQLAEAKSRSEAAEKEVSSLKEAAAAAPAGGDDGAKEKLAKAEEKAAAQQKELTTLNESLKKEKSLTQDLGKAAAKLQVMLKKTQTALNTEKETVAKLKMQNGAAKEVSKQAEGSTSLTESQVELQLADAANEETKQADGTGV</sequence>
<dbReference type="InterPro" id="IPR040248">
    <property type="entry name" value="RRBP1"/>
</dbReference>
<reference evidence="5" key="1">
    <citation type="submission" date="2015-02" db="EMBL/GenBank/DDBJ databases">
        <title>Genome sequencing for Strongylocentrotus purpuratus.</title>
        <authorList>
            <person name="Murali S."/>
            <person name="Liu Y."/>
            <person name="Vee V."/>
            <person name="English A."/>
            <person name="Wang M."/>
            <person name="Skinner E."/>
            <person name="Han Y."/>
            <person name="Muzny D.M."/>
            <person name="Worley K.C."/>
            <person name="Gibbs R.A."/>
        </authorList>
    </citation>
    <scope>NUCLEOTIDE SEQUENCE</scope>
</reference>
<feature type="compositionally biased region" description="Basic and acidic residues" evidence="2">
    <location>
        <begin position="522"/>
        <end position="556"/>
    </location>
</feature>
<feature type="compositionally biased region" description="Polar residues" evidence="2">
    <location>
        <begin position="1028"/>
        <end position="1037"/>
    </location>
</feature>
<feature type="compositionally biased region" description="Basic and acidic residues" evidence="2">
    <location>
        <begin position="67"/>
        <end position="81"/>
    </location>
</feature>
<feature type="coiled-coil region" evidence="1">
    <location>
        <begin position="256"/>
        <end position="297"/>
    </location>
</feature>
<feature type="region of interest" description="Disordered" evidence="2">
    <location>
        <begin position="52"/>
        <end position="211"/>
    </location>
</feature>
<evidence type="ECO:0000256" key="3">
    <source>
        <dbReference type="SAM" id="Phobius"/>
    </source>
</evidence>
<feature type="compositionally biased region" description="Polar residues" evidence="2">
    <location>
        <begin position="417"/>
        <end position="426"/>
    </location>
</feature>
<dbReference type="EnsemblMetazoa" id="XM_011662732">
    <property type="protein sequence ID" value="XP_011661034"/>
    <property type="gene ID" value="LOC583510"/>
</dbReference>
<feature type="compositionally biased region" description="Basic and acidic residues" evidence="2">
    <location>
        <begin position="1076"/>
        <end position="1089"/>
    </location>
</feature>
<dbReference type="InParanoid" id="A0A7M7LVI4"/>
<keyword evidence="3" id="KW-1133">Transmembrane helix</keyword>
<keyword evidence="1" id="KW-0175">Coiled coil</keyword>
<evidence type="ECO:0000313" key="5">
    <source>
        <dbReference type="Proteomes" id="UP000007110"/>
    </source>
</evidence>
<dbReference type="CTD" id="6238"/>
<dbReference type="GeneID" id="583510"/>
<dbReference type="RefSeq" id="XP_011661034.2">
    <property type="nucleotide sequence ID" value="XM_011662732.2"/>
</dbReference>
<feature type="compositionally biased region" description="Low complexity" evidence="2">
    <location>
        <begin position="180"/>
        <end position="190"/>
    </location>
</feature>
<dbReference type="Gene3D" id="1.10.287.1490">
    <property type="match status" value="1"/>
</dbReference>
<evidence type="ECO:0000256" key="2">
    <source>
        <dbReference type="SAM" id="MobiDB-lite"/>
    </source>
</evidence>
<feature type="transmembrane region" description="Helical" evidence="3">
    <location>
        <begin position="12"/>
        <end position="34"/>
    </location>
</feature>
<proteinExistence type="predicted"/>
<name>A0A7M7LVI4_STRPU</name>
<evidence type="ECO:0000313" key="4">
    <source>
        <dbReference type="EnsemblMetazoa" id="XP_011661034"/>
    </source>
</evidence>
<feature type="compositionally biased region" description="Basic and acidic residues" evidence="2">
    <location>
        <begin position="164"/>
        <end position="176"/>
    </location>
</feature>
<dbReference type="KEGG" id="spu:583510"/>
<dbReference type="GO" id="GO:0005789">
    <property type="term" value="C:endoplasmic reticulum membrane"/>
    <property type="evidence" value="ECO:0000318"/>
    <property type="project" value="GO_Central"/>
</dbReference>
<dbReference type="AlphaFoldDB" id="A0A7M7LVI4"/>
<dbReference type="PANTHER" id="PTHR18939:SF4">
    <property type="entry name" value="RIBOSOME-BINDING PROTEIN 1"/>
    <property type="match status" value="1"/>
</dbReference>
<feature type="region of interest" description="Disordered" evidence="2">
    <location>
        <begin position="398"/>
        <end position="437"/>
    </location>
</feature>
<evidence type="ECO:0000256" key="1">
    <source>
        <dbReference type="SAM" id="Coils"/>
    </source>
</evidence>
<dbReference type="OrthoDB" id="6410656at2759"/>
<reference evidence="4" key="2">
    <citation type="submission" date="2021-01" db="UniProtKB">
        <authorList>
            <consortium name="EnsemblMetazoa"/>
        </authorList>
    </citation>
    <scope>IDENTIFICATION</scope>
</reference>
<feature type="compositionally biased region" description="Polar residues" evidence="2">
    <location>
        <begin position="1155"/>
        <end position="1167"/>
    </location>
</feature>
<dbReference type="Proteomes" id="UP000007110">
    <property type="component" value="Unassembled WGS sequence"/>
</dbReference>
<dbReference type="PANTHER" id="PTHR18939">
    <property type="entry name" value="RIBOSOME BINDING PROTEIN-1"/>
    <property type="match status" value="1"/>
</dbReference>
<protein>
    <recommendedName>
        <fullName evidence="6">Ribosome receptor lysine/proline rich domain-containing protein</fullName>
    </recommendedName>
</protein>
<feature type="region of interest" description="Disordered" evidence="2">
    <location>
        <begin position="980"/>
        <end position="1111"/>
    </location>
</feature>
<dbReference type="OMA" id="IHKMQED"/>
<feature type="compositionally biased region" description="Low complexity" evidence="2">
    <location>
        <begin position="1063"/>
        <end position="1073"/>
    </location>
</feature>
<feature type="region of interest" description="Disordered" evidence="2">
    <location>
        <begin position="1144"/>
        <end position="1186"/>
    </location>
</feature>
<feature type="region of interest" description="Disordered" evidence="2">
    <location>
        <begin position="522"/>
        <end position="575"/>
    </location>
</feature>
<feature type="compositionally biased region" description="Basic and acidic residues" evidence="2">
    <location>
        <begin position="1047"/>
        <end position="1062"/>
    </location>
</feature>
<evidence type="ECO:0008006" key="6">
    <source>
        <dbReference type="Google" id="ProtNLM"/>
    </source>
</evidence>